<feature type="transmembrane region" description="Helical" evidence="7">
    <location>
        <begin position="43"/>
        <end position="64"/>
    </location>
</feature>
<keyword evidence="6 7" id="KW-0472">Membrane</keyword>
<dbReference type="GO" id="GO:0016020">
    <property type="term" value="C:membrane"/>
    <property type="evidence" value="ECO:0007669"/>
    <property type="project" value="UniProtKB-SubCell"/>
</dbReference>
<evidence type="ECO:0000256" key="7">
    <source>
        <dbReference type="RuleBase" id="RU368015"/>
    </source>
</evidence>
<evidence type="ECO:0000256" key="1">
    <source>
        <dbReference type="ARBA" id="ARBA00004141"/>
    </source>
</evidence>
<dbReference type="InterPro" id="IPR030182">
    <property type="entry name" value="PUP_plant"/>
</dbReference>
<dbReference type="GO" id="GO:0005345">
    <property type="term" value="F:purine nucleobase transmembrane transporter activity"/>
    <property type="evidence" value="ECO:0007669"/>
    <property type="project" value="UniProtKB-UniRule"/>
</dbReference>
<dbReference type="PANTHER" id="PTHR31376">
    <property type="entry name" value="OS09G0467300 PROTEIN-RELATED"/>
    <property type="match status" value="1"/>
</dbReference>
<comment type="similarity">
    <text evidence="2 7">Belongs to the purine permeases (TC 2.A.7.14) family.</text>
</comment>
<evidence type="ECO:0000313" key="8">
    <source>
        <dbReference type="EMBL" id="KAK1678247.1"/>
    </source>
</evidence>
<name>A0AAD8TAE2_LOLMU</name>
<dbReference type="InterPro" id="IPR037185">
    <property type="entry name" value="EmrE-like"/>
</dbReference>
<evidence type="ECO:0000256" key="5">
    <source>
        <dbReference type="ARBA" id="ARBA00022989"/>
    </source>
</evidence>
<dbReference type="Proteomes" id="UP001231189">
    <property type="component" value="Unassembled WGS sequence"/>
</dbReference>
<organism evidence="8 9">
    <name type="scientific">Lolium multiflorum</name>
    <name type="common">Italian ryegrass</name>
    <name type="synonym">Lolium perenne subsp. multiflorum</name>
    <dbReference type="NCBI Taxonomy" id="4521"/>
    <lineage>
        <taxon>Eukaryota</taxon>
        <taxon>Viridiplantae</taxon>
        <taxon>Streptophyta</taxon>
        <taxon>Embryophyta</taxon>
        <taxon>Tracheophyta</taxon>
        <taxon>Spermatophyta</taxon>
        <taxon>Magnoliopsida</taxon>
        <taxon>Liliopsida</taxon>
        <taxon>Poales</taxon>
        <taxon>Poaceae</taxon>
        <taxon>BOP clade</taxon>
        <taxon>Pooideae</taxon>
        <taxon>Poodae</taxon>
        <taxon>Poeae</taxon>
        <taxon>Poeae Chloroplast Group 2 (Poeae type)</taxon>
        <taxon>Loliodinae</taxon>
        <taxon>Loliinae</taxon>
        <taxon>Lolium</taxon>
    </lineage>
</organism>
<feature type="transmembrane region" description="Helical" evidence="7">
    <location>
        <begin position="161"/>
        <end position="179"/>
    </location>
</feature>
<dbReference type="Pfam" id="PF16913">
    <property type="entry name" value="PUNUT"/>
    <property type="match status" value="1"/>
</dbReference>
<keyword evidence="5 7" id="KW-1133">Transmembrane helix</keyword>
<keyword evidence="9" id="KW-1185">Reference proteome</keyword>
<feature type="transmembrane region" description="Helical" evidence="7">
    <location>
        <begin position="333"/>
        <end position="352"/>
    </location>
</feature>
<feature type="transmembrane region" description="Helical" evidence="7">
    <location>
        <begin position="276"/>
        <end position="302"/>
    </location>
</feature>
<reference evidence="8" key="1">
    <citation type="submission" date="2023-07" db="EMBL/GenBank/DDBJ databases">
        <title>A chromosome-level genome assembly of Lolium multiflorum.</title>
        <authorList>
            <person name="Chen Y."/>
            <person name="Copetti D."/>
            <person name="Kolliker R."/>
            <person name="Studer B."/>
        </authorList>
    </citation>
    <scope>NUCLEOTIDE SEQUENCE</scope>
    <source>
        <strain evidence="8">02402/16</strain>
        <tissue evidence="8">Leaf</tissue>
    </source>
</reference>
<evidence type="ECO:0000256" key="6">
    <source>
        <dbReference type="ARBA" id="ARBA00023136"/>
    </source>
</evidence>
<evidence type="ECO:0000256" key="4">
    <source>
        <dbReference type="ARBA" id="ARBA00022692"/>
    </source>
</evidence>
<comment type="caution">
    <text evidence="8">The sequence shown here is derived from an EMBL/GenBank/DDBJ whole genome shotgun (WGS) entry which is preliminary data.</text>
</comment>
<dbReference type="GO" id="GO:0015211">
    <property type="term" value="F:purine nucleoside transmembrane transporter activity"/>
    <property type="evidence" value="ECO:0007669"/>
    <property type="project" value="UniProtKB-UniRule"/>
</dbReference>
<dbReference type="SUPFAM" id="SSF103481">
    <property type="entry name" value="Multidrug resistance efflux transporter EmrE"/>
    <property type="match status" value="1"/>
</dbReference>
<feature type="transmembrane region" description="Helical" evidence="7">
    <location>
        <begin position="309"/>
        <end position="327"/>
    </location>
</feature>
<dbReference type="PANTHER" id="PTHR31376:SF15">
    <property type="entry name" value="PURINE PERMEASE-RELATED"/>
    <property type="match status" value="1"/>
</dbReference>
<feature type="transmembrane region" description="Helical" evidence="7">
    <location>
        <begin position="240"/>
        <end position="264"/>
    </location>
</feature>
<evidence type="ECO:0000256" key="2">
    <source>
        <dbReference type="ARBA" id="ARBA00006213"/>
    </source>
</evidence>
<feature type="transmembrane region" description="Helical" evidence="7">
    <location>
        <begin position="199"/>
        <end position="219"/>
    </location>
</feature>
<dbReference type="EMBL" id="JAUUTY010000002">
    <property type="protein sequence ID" value="KAK1678247.1"/>
    <property type="molecule type" value="Genomic_DNA"/>
</dbReference>
<dbReference type="AlphaFoldDB" id="A0AAD8TAE2"/>
<keyword evidence="4 7" id="KW-0812">Transmembrane</keyword>
<evidence type="ECO:0000256" key="3">
    <source>
        <dbReference type="ARBA" id="ARBA00022448"/>
    </source>
</evidence>
<evidence type="ECO:0000313" key="9">
    <source>
        <dbReference type="Proteomes" id="UP001231189"/>
    </source>
</evidence>
<proteinExistence type="inferred from homology"/>
<protein>
    <recommendedName>
        <fullName evidence="7">Probable purine permease</fullName>
    </recommendedName>
</protein>
<feature type="transmembrane region" description="Helical" evidence="7">
    <location>
        <begin position="132"/>
        <end position="154"/>
    </location>
</feature>
<gene>
    <name evidence="8" type="ORF">QYE76_039095</name>
</gene>
<keyword evidence="3 7" id="KW-0813">Transport</keyword>
<comment type="subcellular location">
    <subcellularLocation>
        <location evidence="1 7">Membrane</location>
        <topology evidence="1 7">Multi-pass membrane protein</topology>
    </subcellularLocation>
</comment>
<feature type="transmembrane region" description="Helical" evidence="7">
    <location>
        <begin position="108"/>
        <end position="126"/>
    </location>
</feature>
<accession>A0AAD8TAE2</accession>
<feature type="transmembrane region" description="Helical" evidence="7">
    <location>
        <begin position="76"/>
        <end position="96"/>
    </location>
</feature>
<sequence length="372" mass="39204">MDTSNKAVVKHAATPILQERLLCPPPSLLADVPVLKSQAVRGALLLAANYAALFVGSVSSTLLSRFYFAHGGTDRWLATLVQSAGFPALLPLLLCARRRPFSGFTPRLVLFCALLGLVMGLNNLLYSCGTSYLPVSTTSLLLSMQLAFTLALAAALVRVPLCFTNVNAVVLLTLSSLLLALKHRAGSSGSGDTTGGGDYMVGVAATLGAALLFALYLPAAELLYRHGKFTGFHMVVEAQVIMEAVATTVGAVGMVVSAGGRLPWSVVDRSWDLSPAAYYAVVGAAVMSWQLCFLGTAGTVFLTTSLHGGICMTALLAVNVAGGVVVFGDEFGADKAIAMVLCLWAFSSYVYGEYKKGRKTSWYEDQGVLDRV</sequence>